<proteinExistence type="predicted"/>
<name>A0A8H2K701_9MICO</name>
<accession>A0A8H2K701</accession>
<dbReference type="RefSeq" id="WP_141990715.1">
    <property type="nucleotide sequence ID" value="NZ_VFRA01000001.1"/>
</dbReference>
<dbReference type="PROSITE" id="PS51257">
    <property type="entry name" value="PROKAR_LIPOPROTEIN"/>
    <property type="match status" value="1"/>
</dbReference>
<sequence>MAIIRYTGIYNADGGVWGETRYVIGHLLGTTACSLCDITHSPIRRKPEWDAMVTRLGVAFDVRHRNETTAAETEFAATTGLPVVLAHHDDGSITAILSDAELEAVRGSVGAFESALRAAASSPERTVD</sequence>
<dbReference type="Proteomes" id="UP000316560">
    <property type="component" value="Unassembled WGS sequence"/>
</dbReference>
<dbReference type="AlphaFoldDB" id="A0A8H2K701"/>
<evidence type="ECO:0000313" key="1">
    <source>
        <dbReference type="EMBL" id="TQO20360.1"/>
    </source>
</evidence>
<dbReference type="OrthoDB" id="4724472at2"/>
<keyword evidence="2" id="KW-1185">Reference proteome</keyword>
<dbReference type="EMBL" id="VFRA01000001">
    <property type="protein sequence ID" value="TQO20360.1"/>
    <property type="molecule type" value="Genomic_DNA"/>
</dbReference>
<protein>
    <submittedName>
        <fullName evidence="1">Uncharacterized protein</fullName>
    </submittedName>
</protein>
<gene>
    <name evidence="1" type="ORF">FB472_1991</name>
</gene>
<evidence type="ECO:0000313" key="2">
    <source>
        <dbReference type="Proteomes" id="UP000316560"/>
    </source>
</evidence>
<reference evidence="1 2" key="1">
    <citation type="submission" date="2019-06" db="EMBL/GenBank/DDBJ databases">
        <title>Sequencing the genomes of 1000 actinobacteria strains.</title>
        <authorList>
            <person name="Klenk H.-P."/>
        </authorList>
    </citation>
    <scope>NUCLEOTIDE SEQUENCE [LARGE SCALE GENOMIC DNA]</scope>
    <source>
        <strain evidence="1 2">DSM 21947</strain>
    </source>
</reference>
<comment type="caution">
    <text evidence="1">The sequence shown here is derived from an EMBL/GenBank/DDBJ whole genome shotgun (WGS) entry which is preliminary data.</text>
</comment>
<organism evidence="1 2">
    <name type="scientific">Rhodoglobus vestalii</name>
    <dbReference type="NCBI Taxonomy" id="193384"/>
    <lineage>
        <taxon>Bacteria</taxon>
        <taxon>Bacillati</taxon>
        <taxon>Actinomycetota</taxon>
        <taxon>Actinomycetes</taxon>
        <taxon>Micrococcales</taxon>
        <taxon>Microbacteriaceae</taxon>
        <taxon>Rhodoglobus</taxon>
    </lineage>
</organism>